<sequence length="143" mass="15945">MTPALGTGGPVLSTRPKPIPEVSNDKPKGPHKKQIGPKNHQGKGKGKANWNRPSPQGYRIPKLEPSEVDSVFNRARSLMEFTAKEQEKKDKPLNWLFKQKDRLSALHPDTSDTMFNMKILRECGGELEHAIKCGCVKPCSTED</sequence>
<reference evidence="2" key="1">
    <citation type="submission" date="2021-03" db="EMBL/GenBank/DDBJ databases">
        <title>Draft genome sequence of rust myrtle Austropuccinia psidii MF-1, a brazilian biotype.</title>
        <authorList>
            <person name="Quecine M.C."/>
            <person name="Pachon D.M.R."/>
            <person name="Bonatelli M.L."/>
            <person name="Correr F.H."/>
            <person name="Franceschini L.M."/>
            <person name="Leite T.F."/>
            <person name="Margarido G.R.A."/>
            <person name="Almeida C.A."/>
            <person name="Ferrarezi J.A."/>
            <person name="Labate C.A."/>
        </authorList>
    </citation>
    <scope>NUCLEOTIDE SEQUENCE</scope>
    <source>
        <strain evidence="2">MF-1</strain>
    </source>
</reference>
<keyword evidence="3" id="KW-1185">Reference proteome</keyword>
<gene>
    <name evidence="2" type="ORF">O181_070662</name>
</gene>
<accession>A0A9Q3F3N2</accession>
<organism evidence="2 3">
    <name type="scientific">Austropuccinia psidii MF-1</name>
    <dbReference type="NCBI Taxonomy" id="1389203"/>
    <lineage>
        <taxon>Eukaryota</taxon>
        <taxon>Fungi</taxon>
        <taxon>Dikarya</taxon>
        <taxon>Basidiomycota</taxon>
        <taxon>Pucciniomycotina</taxon>
        <taxon>Pucciniomycetes</taxon>
        <taxon>Pucciniales</taxon>
        <taxon>Sphaerophragmiaceae</taxon>
        <taxon>Austropuccinia</taxon>
    </lineage>
</organism>
<evidence type="ECO:0000313" key="3">
    <source>
        <dbReference type="Proteomes" id="UP000765509"/>
    </source>
</evidence>
<feature type="region of interest" description="Disordered" evidence="1">
    <location>
        <begin position="1"/>
        <end position="62"/>
    </location>
</feature>
<evidence type="ECO:0000313" key="2">
    <source>
        <dbReference type="EMBL" id="MBW0530947.1"/>
    </source>
</evidence>
<feature type="compositionally biased region" description="Basic residues" evidence="1">
    <location>
        <begin position="29"/>
        <end position="46"/>
    </location>
</feature>
<dbReference type="AlphaFoldDB" id="A0A9Q3F3N2"/>
<evidence type="ECO:0000256" key="1">
    <source>
        <dbReference type="SAM" id="MobiDB-lite"/>
    </source>
</evidence>
<dbReference type="EMBL" id="AVOT02036450">
    <property type="protein sequence ID" value="MBW0530947.1"/>
    <property type="molecule type" value="Genomic_DNA"/>
</dbReference>
<dbReference type="Proteomes" id="UP000765509">
    <property type="component" value="Unassembled WGS sequence"/>
</dbReference>
<proteinExistence type="predicted"/>
<comment type="caution">
    <text evidence="2">The sequence shown here is derived from an EMBL/GenBank/DDBJ whole genome shotgun (WGS) entry which is preliminary data.</text>
</comment>
<protein>
    <submittedName>
        <fullName evidence="2">Uncharacterized protein</fullName>
    </submittedName>
</protein>
<name>A0A9Q3F3N2_9BASI</name>